<dbReference type="InterPro" id="IPR003593">
    <property type="entry name" value="AAA+_ATPase"/>
</dbReference>
<comment type="similarity">
    <text evidence="1">Belongs to the ABC transporter superfamily.</text>
</comment>
<dbReference type="SMART" id="SM00382">
    <property type="entry name" value="AAA"/>
    <property type="match status" value="1"/>
</dbReference>
<dbReference type="PROSITE" id="PS50893">
    <property type="entry name" value="ABC_TRANSPORTER_2"/>
    <property type="match status" value="1"/>
</dbReference>
<keyword evidence="7" id="KW-1185">Reference proteome</keyword>
<evidence type="ECO:0000313" key="6">
    <source>
        <dbReference type="EMBL" id="GFH05418.1"/>
    </source>
</evidence>
<evidence type="ECO:0000259" key="5">
    <source>
        <dbReference type="PROSITE" id="PS50893"/>
    </source>
</evidence>
<dbReference type="InterPro" id="IPR017871">
    <property type="entry name" value="ABC_transporter-like_CS"/>
</dbReference>
<dbReference type="InterPro" id="IPR003439">
    <property type="entry name" value="ABC_transporter-like_ATP-bd"/>
</dbReference>
<dbReference type="PROSITE" id="PS00211">
    <property type="entry name" value="ABC_TRANSPORTER_1"/>
    <property type="match status" value="1"/>
</dbReference>
<evidence type="ECO:0000313" key="7">
    <source>
        <dbReference type="Proteomes" id="UP000465304"/>
    </source>
</evidence>
<dbReference type="Proteomes" id="UP000465304">
    <property type="component" value="Unassembled WGS sequence"/>
</dbReference>
<dbReference type="GO" id="GO:0005524">
    <property type="term" value="F:ATP binding"/>
    <property type="evidence" value="ECO:0007669"/>
    <property type="project" value="UniProtKB-KW"/>
</dbReference>
<comment type="caution">
    <text evidence="6">The sequence shown here is derived from an EMBL/GenBank/DDBJ whole genome shotgun (WGS) entry which is preliminary data.</text>
</comment>
<dbReference type="InterPro" id="IPR050153">
    <property type="entry name" value="Metal_Ion_Import_ABC"/>
</dbReference>
<evidence type="ECO:0000256" key="2">
    <source>
        <dbReference type="ARBA" id="ARBA00022448"/>
    </source>
</evidence>
<name>A0A7I9ZXT4_9MYCO</name>
<evidence type="ECO:0000256" key="4">
    <source>
        <dbReference type="ARBA" id="ARBA00022840"/>
    </source>
</evidence>
<gene>
    <name evidence="6" type="ORF">MHIP_59010</name>
</gene>
<dbReference type="InterPro" id="IPR047748">
    <property type="entry name" value="AztA-like"/>
</dbReference>
<keyword evidence="2" id="KW-0813">Transport</keyword>
<dbReference type="PANTHER" id="PTHR42734">
    <property type="entry name" value="METAL TRANSPORT SYSTEM ATP-BINDING PROTEIN TM_0124-RELATED"/>
    <property type="match status" value="1"/>
</dbReference>
<protein>
    <submittedName>
        <fullName evidence="6">ABC transporter ATP-binding protein</fullName>
    </submittedName>
</protein>
<dbReference type="GO" id="GO:0016887">
    <property type="term" value="F:ATP hydrolysis activity"/>
    <property type="evidence" value="ECO:0007669"/>
    <property type="project" value="InterPro"/>
</dbReference>
<dbReference type="EMBL" id="BLLB01000002">
    <property type="protein sequence ID" value="GFH05418.1"/>
    <property type="molecule type" value="Genomic_DNA"/>
</dbReference>
<evidence type="ECO:0000256" key="3">
    <source>
        <dbReference type="ARBA" id="ARBA00022741"/>
    </source>
</evidence>
<dbReference type="NCBIfam" id="NF040873">
    <property type="entry name" value="AztA"/>
    <property type="match status" value="1"/>
</dbReference>
<feature type="domain" description="ABC transporter" evidence="5">
    <location>
        <begin position="19"/>
        <end position="222"/>
    </location>
</feature>
<keyword evidence="4 6" id="KW-0067">ATP-binding</keyword>
<proteinExistence type="inferred from homology"/>
<dbReference type="PANTHER" id="PTHR42734:SF5">
    <property type="entry name" value="IRON TRANSPORT SYSTEM ATP-BINDING PROTEIN HI_0361-RELATED"/>
    <property type="match status" value="1"/>
</dbReference>
<dbReference type="RefSeq" id="WP_163895158.1">
    <property type="nucleotide sequence ID" value="NZ_BLLB01000002.1"/>
</dbReference>
<dbReference type="Pfam" id="PF00005">
    <property type="entry name" value="ABC_tran"/>
    <property type="match status" value="1"/>
</dbReference>
<keyword evidence="3" id="KW-0547">Nucleotide-binding</keyword>
<organism evidence="6 7">
    <name type="scientific">Mycolicibacterium hippocampi</name>
    <dbReference type="NCBI Taxonomy" id="659824"/>
    <lineage>
        <taxon>Bacteria</taxon>
        <taxon>Bacillati</taxon>
        <taxon>Actinomycetota</taxon>
        <taxon>Actinomycetes</taxon>
        <taxon>Mycobacteriales</taxon>
        <taxon>Mycobacteriaceae</taxon>
        <taxon>Mycolicibacterium</taxon>
    </lineage>
</organism>
<accession>A0A7I9ZXT4</accession>
<evidence type="ECO:0000256" key="1">
    <source>
        <dbReference type="ARBA" id="ARBA00005417"/>
    </source>
</evidence>
<dbReference type="Gene3D" id="3.40.50.300">
    <property type="entry name" value="P-loop containing nucleotide triphosphate hydrolases"/>
    <property type="match status" value="1"/>
</dbReference>
<dbReference type="AlphaFoldDB" id="A0A7I9ZXT4"/>
<reference evidence="6 7" key="1">
    <citation type="journal article" date="2019" name="Emerg. Microbes Infect.">
        <title>Comprehensive subspecies identification of 175 nontuberculous mycobacteria species based on 7547 genomic profiles.</title>
        <authorList>
            <person name="Matsumoto Y."/>
            <person name="Kinjo T."/>
            <person name="Motooka D."/>
            <person name="Nabeya D."/>
            <person name="Jung N."/>
            <person name="Uechi K."/>
            <person name="Horii T."/>
            <person name="Iida T."/>
            <person name="Fujita J."/>
            <person name="Nakamura S."/>
        </authorList>
    </citation>
    <scope>NUCLEOTIDE SEQUENCE [LARGE SCALE GENOMIC DNA]</scope>
    <source>
        <strain evidence="6 7">JCM 30996</strain>
    </source>
</reference>
<sequence>MTIIFNKASPATAAEAVHIELSDVDFSYVQSPVFRGLSLSVTPAAITAVVGSNGAGKSTLLALLAGVSLPDSGTVHVGVGEAAFAVQRSHVTDTFPITAAEAVMMGRWRRLGLIRRPSATDRAVVEHWLTALGLTGVRRRTLGELSGGQRQRVLLAQAFAQEAPLLLLDEPTTGLDTSAKSLVIAHLRNLADAGTTIVAATHDGDVVIAADHHIDLDERRKH</sequence>
<dbReference type="SUPFAM" id="SSF52540">
    <property type="entry name" value="P-loop containing nucleoside triphosphate hydrolases"/>
    <property type="match status" value="1"/>
</dbReference>
<dbReference type="InterPro" id="IPR027417">
    <property type="entry name" value="P-loop_NTPase"/>
</dbReference>